<keyword evidence="6" id="KW-1185">Reference proteome</keyword>
<dbReference type="Pfam" id="PF16897">
    <property type="entry name" value="MMR_HSR1_Xtn"/>
    <property type="match status" value="1"/>
</dbReference>
<comment type="caution">
    <text evidence="5">The sequence shown here is derived from an EMBL/GenBank/DDBJ whole genome shotgun (WGS) entry which is preliminary data.</text>
</comment>
<proteinExistence type="predicted"/>
<dbReference type="FunFam" id="3.40.50.300:FF:000740">
    <property type="entry name" value="Putative GTP-binding protein 1"/>
    <property type="match status" value="1"/>
</dbReference>
<evidence type="ECO:0000256" key="2">
    <source>
        <dbReference type="ARBA" id="ARBA00023134"/>
    </source>
</evidence>
<dbReference type="OrthoDB" id="603at2759"/>
<dbReference type="GO" id="GO:0003924">
    <property type="term" value="F:GTPase activity"/>
    <property type="evidence" value="ECO:0007669"/>
    <property type="project" value="InterPro"/>
</dbReference>
<gene>
    <name evidence="5" type="primary">DRG2</name>
    <name evidence="5" type="ORF">FJT64_007450</name>
</gene>
<dbReference type="InterPro" id="IPR031662">
    <property type="entry name" value="GTP-binding_2"/>
</dbReference>
<evidence type="ECO:0000313" key="5">
    <source>
        <dbReference type="EMBL" id="KAF0294920.1"/>
    </source>
</evidence>
<dbReference type="InterPro" id="IPR027417">
    <property type="entry name" value="P-loop_NTPase"/>
</dbReference>
<dbReference type="Proteomes" id="UP000440578">
    <property type="component" value="Unassembled WGS sequence"/>
</dbReference>
<sequence length="364" mass="40736">MGILEKIAEIEREIGRTQKNKATEYHLGLLKAKLAKYRTQLLEPQGKKGEKGEGFDVLKSGDARVALIGFPSVGKSTLLSTLTKTQSECASYEFTTLTCIPGVIDYNGANIQLLDLPGIIEGAAQGKGRGRQVIAVARTADLVIIMLDATKSEVQRELLEKELEAVGIRLNKPKPGIYYKQKKAGGIHFNSTCALTKVDEKLVQLILHEYKIFNAEVIFREDATADQLIDTISDNRVHLPCLYVYNKIDQISIEEVDRLARQPNSVVVSCNMKLNLDYLLFTMWEMLALIRIYTKKPGKHPDFGDAIIMRRGSTVEHVCHSIHRSIVAVFKYALVWGRSTKYSPQRVGLAHVVEDEDVIQVVKK</sequence>
<keyword evidence="1" id="KW-0547">Nucleotide-binding</keyword>
<dbReference type="InterPro" id="IPR045001">
    <property type="entry name" value="DRG"/>
</dbReference>
<dbReference type="InterPro" id="IPR006073">
    <property type="entry name" value="GTP-bd"/>
</dbReference>
<evidence type="ECO:0000259" key="4">
    <source>
        <dbReference type="PROSITE" id="PS51880"/>
    </source>
</evidence>
<dbReference type="PROSITE" id="PS00905">
    <property type="entry name" value="GTP1_OBG"/>
    <property type="match status" value="1"/>
</dbReference>
<evidence type="ECO:0000313" key="6">
    <source>
        <dbReference type="Proteomes" id="UP000440578"/>
    </source>
</evidence>
<keyword evidence="2" id="KW-0342">GTP-binding</keyword>
<dbReference type="InterPro" id="IPR005225">
    <property type="entry name" value="Small_GTP-bd"/>
</dbReference>
<dbReference type="Pfam" id="PF01926">
    <property type="entry name" value="MMR_HSR1"/>
    <property type="match status" value="1"/>
</dbReference>
<evidence type="ECO:0000259" key="3">
    <source>
        <dbReference type="PROSITE" id="PS51710"/>
    </source>
</evidence>
<dbReference type="EMBL" id="VIIS01001648">
    <property type="protein sequence ID" value="KAF0294920.1"/>
    <property type="molecule type" value="Genomic_DNA"/>
</dbReference>
<accession>A0A6A4VU02</accession>
<dbReference type="CDD" id="cd17231">
    <property type="entry name" value="TGS_DRG2"/>
    <property type="match status" value="1"/>
</dbReference>
<dbReference type="PROSITE" id="PS51710">
    <property type="entry name" value="G_OBG"/>
    <property type="match status" value="1"/>
</dbReference>
<dbReference type="InterPro" id="IPR031167">
    <property type="entry name" value="G_OBG"/>
</dbReference>
<dbReference type="InterPro" id="IPR012675">
    <property type="entry name" value="Beta-grasp_dom_sf"/>
</dbReference>
<feature type="domain" description="TGS" evidence="4">
    <location>
        <begin position="288"/>
        <end position="363"/>
    </location>
</feature>
<dbReference type="NCBIfam" id="TIGR00231">
    <property type="entry name" value="small_GTP"/>
    <property type="match status" value="1"/>
</dbReference>
<dbReference type="PRINTS" id="PR00326">
    <property type="entry name" value="GTP1OBG"/>
</dbReference>
<feature type="domain" description="OBG-type G" evidence="3">
    <location>
        <begin position="63"/>
        <end position="288"/>
    </location>
</feature>
<dbReference type="InterPro" id="IPR012676">
    <property type="entry name" value="TGS-like"/>
</dbReference>
<evidence type="ECO:0000256" key="1">
    <source>
        <dbReference type="ARBA" id="ARBA00022741"/>
    </source>
</evidence>
<protein>
    <submittedName>
        <fullName evidence="5">Developmentally-regulated GTP-binding protein 2</fullName>
    </submittedName>
</protein>
<dbReference type="PROSITE" id="PS51880">
    <property type="entry name" value="TGS"/>
    <property type="match status" value="1"/>
</dbReference>
<dbReference type="Gene3D" id="6.10.140.1070">
    <property type="match status" value="2"/>
</dbReference>
<dbReference type="Gene3D" id="3.10.20.30">
    <property type="match status" value="1"/>
</dbReference>
<dbReference type="InterPro" id="IPR006074">
    <property type="entry name" value="GTP1-OBG_CS"/>
</dbReference>
<name>A0A6A4VU02_AMPAM</name>
<dbReference type="Pfam" id="PF02824">
    <property type="entry name" value="TGS"/>
    <property type="match status" value="1"/>
</dbReference>
<dbReference type="SUPFAM" id="SSF52540">
    <property type="entry name" value="P-loop containing nucleoside triphosphate hydrolases"/>
    <property type="match status" value="1"/>
</dbReference>
<dbReference type="SUPFAM" id="SSF81271">
    <property type="entry name" value="TGS-like"/>
    <property type="match status" value="1"/>
</dbReference>
<dbReference type="GO" id="GO:0005525">
    <property type="term" value="F:GTP binding"/>
    <property type="evidence" value="ECO:0007669"/>
    <property type="project" value="UniProtKB-KW"/>
</dbReference>
<dbReference type="CDD" id="cd01896">
    <property type="entry name" value="DRG"/>
    <property type="match status" value="1"/>
</dbReference>
<reference evidence="5 6" key="1">
    <citation type="submission" date="2019-07" db="EMBL/GenBank/DDBJ databases">
        <title>Draft genome assembly of a fouling barnacle, Amphibalanus amphitrite (Darwin, 1854): The first reference genome for Thecostraca.</title>
        <authorList>
            <person name="Kim W."/>
        </authorList>
    </citation>
    <scope>NUCLEOTIDE SEQUENCE [LARGE SCALE GENOMIC DNA]</scope>
    <source>
        <strain evidence="5">SNU_AA5</strain>
        <tissue evidence="5">Soma without cirri and trophi</tissue>
    </source>
</reference>
<dbReference type="PANTHER" id="PTHR43127">
    <property type="entry name" value="DEVELOPMENTALLY-REGULATED GTP-BINDING PROTEIN 2"/>
    <property type="match status" value="1"/>
</dbReference>
<dbReference type="AlphaFoldDB" id="A0A6A4VU02"/>
<organism evidence="5 6">
    <name type="scientific">Amphibalanus amphitrite</name>
    <name type="common">Striped barnacle</name>
    <name type="synonym">Balanus amphitrite</name>
    <dbReference type="NCBI Taxonomy" id="1232801"/>
    <lineage>
        <taxon>Eukaryota</taxon>
        <taxon>Metazoa</taxon>
        <taxon>Ecdysozoa</taxon>
        <taxon>Arthropoda</taxon>
        <taxon>Crustacea</taxon>
        <taxon>Multicrustacea</taxon>
        <taxon>Cirripedia</taxon>
        <taxon>Thoracica</taxon>
        <taxon>Thoracicalcarea</taxon>
        <taxon>Balanomorpha</taxon>
        <taxon>Balanoidea</taxon>
        <taxon>Balanidae</taxon>
        <taxon>Amphibalaninae</taxon>
        <taxon>Amphibalanus</taxon>
    </lineage>
</organism>
<dbReference type="FunFam" id="3.10.20.30:FF:000016">
    <property type="entry name" value="Developmentally-regulated GTP-binding protein 2"/>
    <property type="match status" value="1"/>
</dbReference>
<dbReference type="InterPro" id="IPR004095">
    <property type="entry name" value="TGS"/>
</dbReference>